<dbReference type="SUPFAM" id="SSF56801">
    <property type="entry name" value="Acetyl-CoA synthetase-like"/>
    <property type="match status" value="1"/>
</dbReference>
<dbReference type="InterPro" id="IPR045851">
    <property type="entry name" value="AMP-bd_C_sf"/>
</dbReference>
<evidence type="ECO:0000256" key="1">
    <source>
        <dbReference type="ARBA" id="ARBA00004275"/>
    </source>
</evidence>
<evidence type="ECO:0000313" key="8">
    <source>
        <dbReference type="EMBL" id="KAK6628959.1"/>
    </source>
</evidence>
<dbReference type="GO" id="GO:0016405">
    <property type="term" value="F:CoA-ligase activity"/>
    <property type="evidence" value="ECO:0007669"/>
    <property type="project" value="TreeGrafter"/>
</dbReference>
<evidence type="ECO:0000313" key="9">
    <source>
        <dbReference type="Proteomes" id="UP001372834"/>
    </source>
</evidence>
<dbReference type="InterPro" id="IPR000873">
    <property type="entry name" value="AMP-dep_synth/lig_dom"/>
</dbReference>
<dbReference type="Gene3D" id="3.40.50.980">
    <property type="match status" value="2"/>
</dbReference>
<dbReference type="Gene3D" id="2.30.38.10">
    <property type="entry name" value="Luciferase, Domain 3"/>
    <property type="match status" value="1"/>
</dbReference>
<organism evidence="8 9">
    <name type="scientific">Polyplax serrata</name>
    <name type="common">Common mouse louse</name>
    <dbReference type="NCBI Taxonomy" id="468196"/>
    <lineage>
        <taxon>Eukaryota</taxon>
        <taxon>Metazoa</taxon>
        <taxon>Ecdysozoa</taxon>
        <taxon>Arthropoda</taxon>
        <taxon>Hexapoda</taxon>
        <taxon>Insecta</taxon>
        <taxon>Pterygota</taxon>
        <taxon>Neoptera</taxon>
        <taxon>Paraneoptera</taxon>
        <taxon>Psocodea</taxon>
        <taxon>Troctomorpha</taxon>
        <taxon>Phthiraptera</taxon>
        <taxon>Anoplura</taxon>
        <taxon>Polyplacidae</taxon>
        <taxon>Polyplax</taxon>
    </lineage>
</organism>
<reference evidence="8 9" key="1">
    <citation type="submission" date="2023-10" db="EMBL/GenBank/DDBJ databases">
        <title>Genomes of two closely related lineages of the louse Polyplax serrata with different host specificities.</title>
        <authorList>
            <person name="Martinu J."/>
            <person name="Tarabai H."/>
            <person name="Stefka J."/>
            <person name="Hypsa V."/>
        </authorList>
    </citation>
    <scope>NUCLEOTIDE SEQUENCE [LARGE SCALE GENOMIC DNA]</scope>
    <source>
        <strain evidence="8">HR10_N</strain>
    </source>
</reference>
<accession>A0AAN8S677</accession>
<keyword evidence="4" id="KW-0576">Peroxisome</keyword>
<dbReference type="Pfam" id="PF13193">
    <property type="entry name" value="AMP-binding_C"/>
    <property type="match status" value="1"/>
</dbReference>
<dbReference type="AlphaFoldDB" id="A0AAN8S677"/>
<evidence type="ECO:0000256" key="3">
    <source>
        <dbReference type="ARBA" id="ARBA00022598"/>
    </source>
</evidence>
<protein>
    <recommendedName>
        <fullName evidence="10">Luciferase</fullName>
    </recommendedName>
</protein>
<comment type="subcellular location">
    <subcellularLocation>
        <location evidence="1">Peroxisome</location>
    </subcellularLocation>
</comment>
<feature type="compositionally biased region" description="Basic and acidic residues" evidence="5">
    <location>
        <begin position="599"/>
        <end position="616"/>
    </location>
</feature>
<sequence>MYLFGKKLSGLGKFQARTLTAPVQNGNLLKNVDKTKNLVYGGDLPMPTRRQSIGSILFEKLMENQRSNDVIQICYSTKYGMTTKKFLQNAVALAERLHEEGIQKGDHIALVGNNSLNMNTALAGIFFLGAVPFPLSHKTSIDEFQIVFNTVRPKFYACDGSNLFTLRNVLKAIEKTDPSRIFFLSHSGPPNEYGIETFSEFIKDRGQNVSSFKPAEVDNPEEEIALILKGARHETYGKGIAITHYNLASVIARFEFDAMHEDQKDVILMVQKVMWMSGLYCFLKCCVLGSKLIVMNEFEEEGFMQAIEDYKVTYSYIYSSKLWQLYKYNYERDYDLSSCKYLQAFDGALPGALVSGLKEKFGLNLKASYGINELTGLGLQTTKETDSNKEALVGQLVPQLYGKARFNPLHKKTSVISDQTLRKAGPYERGEICFKGPVVTKGYINDPNSNRRLFDKDGYLQSGVYGYYDNDGYFFIIDRIFHVFHYKGQGVSPRQLEGLIKSLEPVKDALVTGIKHPTDGYYPIAFVSIQKGQTITSEEIVRYVNDKVEDHQKLRGGVIILPKIPRSRDTGALNRNIVRKVLSRYIITKEVTTSSENSAAKEPEETKDKKNVDDEN</sequence>
<evidence type="ECO:0000256" key="2">
    <source>
        <dbReference type="ARBA" id="ARBA00006432"/>
    </source>
</evidence>
<dbReference type="Gene3D" id="3.30.300.30">
    <property type="match status" value="1"/>
</dbReference>
<dbReference type="InterPro" id="IPR025110">
    <property type="entry name" value="AMP-bd_C"/>
</dbReference>
<name>A0AAN8S677_POLSC</name>
<feature type="region of interest" description="Disordered" evidence="5">
    <location>
        <begin position="592"/>
        <end position="616"/>
    </location>
</feature>
<dbReference type="EMBL" id="JAWJWE010000036">
    <property type="protein sequence ID" value="KAK6628959.1"/>
    <property type="molecule type" value="Genomic_DNA"/>
</dbReference>
<dbReference type="Pfam" id="PF00501">
    <property type="entry name" value="AMP-binding"/>
    <property type="match status" value="1"/>
</dbReference>
<feature type="domain" description="AMP-dependent synthetase/ligase" evidence="6">
    <location>
        <begin position="72"/>
        <end position="443"/>
    </location>
</feature>
<comment type="similarity">
    <text evidence="2">Belongs to the ATP-dependent AMP-binding enzyme family.</text>
</comment>
<evidence type="ECO:0000256" key="5">
    <source>
        <dbReference type="SAM" id="MobiDB-lite"/>
    </source>
</evidence>
<feature type="domain" description="AMP-binding enzyme C-terminal" evidence="7">
    <location>
        <begin position="496"/>
        <end position="568"/>
    </location>
</feature>
<dbReference type="PANTHER" id="PTHR24096:SF149">
    <property type="entry name" value="AMP-BINDING DOMAIN-CONTAINING PROTEIN-RELATED"/>
    <property type="match status" value="1"/>
</dbReference>
<evidence type="ECO:0000259" key="7">
    <source>
        <dbReference type="Pfam" id="PF13193"/>
    </source>
</evidence>
<dbReference type="Proteomes" id="UP001372834">
    <property type="component" value="Unassembled WGS sequence"/>
</dbReference>
<gene>
    <name evidence="8" type="ORF">RUM43_002776</name>
</gene>
<proteinExistence type="inferred from homology"/>
<comment type="caution">
    <text evidence="8">The sequence shown here is derived from an EMBL/GenBank/DDBJ whole genome shotgun (WGS) entry which is preliminary data.</text>
</comment>
<evidence type="ECO:0000256" key="4">
    <source>
        <dbReference type="ARBA" id="ARBA00023140"/>
    </source>
</evidence>
<keyword evidence="3" id="KW-0436">Ligase</keyword>
<dbReference type="PANTHER" id="PTHR24096">
    <property type="entry name" value="LONG-CHAIN-FATTY-ACID--COA LIGASE"/>
    <property type="match status" value="1"/>
</dbReference>
<evidence type="ECO:0008006" key="10">
    <source>
        <dbReference type="Google" id="ProtNLM"/>
    </source>
</evidence>
<evidence type="ECO:0000259" key="6">
    <source>
        <dbReference type="Pfam" id="PF00501"/>
    </source>
</evidence>
<dbReference type="GO" id="GO:0005777">
    <property type="term" value="C:peroxisome"/>
    <property type="evidence" value="ECO:0007669"/>
    <property type="project" value="UniProtKB-SubCell"/>
</dbReference>